<evidence type="ECO:0000256" key="1">
    <source>
        <dbReference type="ARBA" id="ARBA00005254"/>
    </source>
</evidence>
<dbReference type="Proteomes" id="UP001284601">
    <property type="component" value="Unassembled WGS sequence"/>
</dbReference>
<evidence type="ECO:0000313" key="3">
    <source>
        <dbReference type="Proteomes" id="UP001284601"/>
    </source>
</evidence>
<dbReference type="PANTHER" id="PTHR43802:SF1">
    <property type="entry name" value="IP11341P-RELATED"/>
    <property type="match status" value="1"/>
</dbReference>
<gene>
    <name evidence="2" type="ORF">R7226_10935</name>
</gene>
<protein>
    <submittedName>
        <fullName evidence="2">Enoyl-CoA hydratase-related protein</fullName>
    </submittedName>
</protein>
<name>A0ABU4HNH5_9ACTN</name>
<comment type="caution">
    <text evidence="2">The sequence shown here is derived from an EMBL/GenBank/DDBJ whole genome shotgun (WGS) entry which is preliminary data.</text>
</comment>
<dbReference type="Pfam" id="PF00378">
    <property type="entry name" value="ECH_1"/>
    <property type="match status" value="1"/>
</dbReference>
<dbReference type="InterPro" id="IPR029045">
    <property type="entry name" value="ClpP/crotonase-like_dom_sf"/>
</dbReference>
<keyword evidence="3" id="KW-1185">Reference proteome</keyword>
<reference evidence="3" key="1">
    <citation type="submission" date="2023-07" db="EMBL/GenBank/DDBJ databases">
        <title>Conexibacter stalactiti sp. nov., isolated from stalactites in a lava cave and emended description of the genus Conexibacter.</title>
        <authorList>
            <person name="Lee S.D."/>
        </authorList>
    </citation>
    <scope>NUCLEOTIDE SEQUENCE [LARGE SCALE GENOMIC DNA]</scope>
    <source>
        <strain evidence="3">KCTC 39840</strain>
    </source>
</reference>
<dbReference type="InterPro" id="IPR001753">
    <property type="entry name" value="Enoyl-CoA_hydra/iso"/>
</dbReference>
<dbReference type="SUPFAM" id="SSF52096">
    <property type="entry name" value="ClpP/crotonase"/>
    <property type="match status" value="1"/>
</dbReference>
<comment type="similarity">
    <text evidence="1">Belongs to the enoyl-CoA hydratase/isomerase family.</text>
</comment>
<dbReference type="Gene3D" id="3.90.226.10">
    <property type="entry name" value="2-enoyl-CoA Hydratase, Chain A, domain 1"/>
    <property type="match status" value="1"/>
</dbReference>
<proteinExistence type="inferred from homology"/>
<organism evidence="2 3">
    <name type="scientific">Conexibacter stalactiti</name>
    <dbReference type="NCBI Taxonomy" id="1940611"/>
    <lineage>
        <taxon>Bacteria</taxon>
        <taxon>Bacillati</taxon>
        <taxon>Actinomycetota</taxon>
        <taxon>Thermoleophilia</taxon>
        <taxon>Solirubrobacterales</taxon>
        <taxon>Conexibacteraceae</taxon>
        <taxon>Conexibacter</taxon>
    </lineage>
</organism>
<dbReference type="EMBL" id="JAWSTH010000023">
    <property type="protein sequence ID" value="MDW5594856.1"/>
    <property type="molecule type" value="Genomic_DNA"/>
</dbReference>
<sequence length="121" mass="12263">MTSEGVEIEVRGAALWARIARPERGNACGPEVIDGLRAWLTRGAADDAVRALVLTGSGRAFCAGADMRAGAEVMAAATRVADAEPRAAAAPGATSARDEALLSYLARGRALVDAVAGAASR</sequence>
<accession>A0ABU4HNH5</accession>
<reference evidence="2 3" key="2">
    <citation type="submission" date="2023-10" db="EMBL/GenBank/DDBJ databases">
        <authorList>
            <person name="Han X.F."/>
        </authorList>
    </citation>
    <scope>NUCLEOTIDE SEQUENCE [LARGE SCALE GENOMIC DNA]</scope>
    <source>
        <strain evidence="2 3">KCTC 39840</strain>
    </source>
</reference>
<dbReference type="PANTHER" id="PTHR43802">
    <property type="entry name" value="ENOYL-COA HYDRATASE"/>
    <property type="match status" value="1"/>
</dbReference>
<evidence type="ECO:0000313" key="2">
    <source>
        <dbReference type="EMBL" id="MDW5594856.1"/>
    </source>
</evidence>
<dbReference type="RefSeq" id="WP_318597188.1">
    <property type="nucleotide sequence ID" value="NZ_JAWSTH010000023.1"/>
</dbReference>